<dbReference type="InParanoid" id="T1HGX0"/>
<dbReference type="SMART" id="SM00013">
    <property type="entry name" value="LRRNT"/>
    <property type="match status" value="1"/>
</dbReference>
<dbReference type="FunFam" id="3.80.10.10:FF:001164">
    <property type="entry name" value="GH01279p"/>
    <property type="match status" value="1"/>
</dbReference>
<dbReference type="STRING" id="13249.T1HGX0"/>
<evidence type="ECO:0000259" key="15">
    <source>
        <dbReference type="PROSITE" id="PS50835"/>
    </source>
</evidence>
<keyword evidence="17" id="KW-1185">Reference proteome</keyword>
<keyword evidence="10" id="KW-0325">Glycoprotein</keyword>
<dbReference type="InterPro" id="IPR036179">
    <property type="entry name" value="Ig-like_dom_sf"/>
</dbReference>
<evidence type="ECO:0000256" key="4">
    <source>
        <dbReference type="ARBA" id="ARBA00022692"/>
    </source>
</evidence>
<dbReference type="PROSITE" id="PS51450">
    <property type="entry name" value="LRR"/>
    <property type="match status" value="4"/>
</dbReference>
<dbReference type="InterPro" id="IPR013098">
    <property type="entry name" value="Ig_I-set"/>
</dbReference>
<evidence type="ECO:0000256" key="3">
    <source>
        <dbReference type="ARBA" id="ARBA00022614"/>
    </source>
</evidence>
<dbReference type="FunFam" id="2.60.40.10:FF:000150">
    <property type="entry name" value="Leucine rich repeats and immunoglobulin like domains 3"/>
    <property type="match status" value="1"/>
</dbReference>
<feature type="transmembrane region" description="Helical" evidence="13">
    <location>
        <begin position="760"/>
        <end position="784"/>
    </location>
</feature>
<dbReference type="InterPro" id="IPR003599">
    <property type="entry name" value="Ig_sub"/>
</dbReference>
<keyword evidence="8 13" id="KW-0472">Membrane</keyword>
<evidence type="ECO:0000256" key="14">
    <source>
        <dbReference type="SAM" id="SignalP"/>
    </source>
</evidence>
<feature type="chain" id="PRO_5037745849" evidence="14">
    <location>
        <begin position="17"/>
        <end position="922"/>
    </location>
</feature>
<dbReference type="SMART" id="SM00365">
    <property type="entry name" value="LRR_SD22"/>
    <property type="match status" value="5"/>
</dbReference>
<dbReference type="GO" id="GO:0005886">
    <property type="term" value="C:plasma membrane"/>
    <property type="evidence" value="ECO:0007669"/>
    <property type="project" value="UniProtKB-SubCell"/>
</dbReference>
<dbReference type="HOGENOM" id="CLU_000288_18_24_1"/>
<evidence type="ECO:0000256" key="1">
    <source>
        <dbReference type="ARBA" id="ARBA00004236"/>
    </source>
</evidence>
<dbReference type="SUPFAM" id="SSF48726">
    <property type="entry name" value="Immunoglobulin"/>
    <property type="match status" value="3"/>
</dbReference>
<dbReference type="SUPFAM" id="SSF52058">
    <property type="entry name" value="L domain-like"/>
    <property type="match status" value="2"/>
</dbReference>
<dbReference type="EMBL" id="ACPB03000095">
    <property type="status" value="NOT_ANNOTATED_CDS"/>
    <property type="molecule type" value="Genomic_DNA"/>
</dbReference>
<feature type="domain" description="Ig-like" evidence="15">
    <location>
        <begin position="474"/>
        <end position="563"/>
    </location>
</feature>
<dbReference type="InterPro" id="IPR007110">
    <property type="entry name" value="Ig-like_dom"/>
</dbReference>
<dbReference type="SMART" id="SM00082">
    <property type="entry name" value="LRRCT"/>
    <property type="match status" value="1"/>
</dbReference>
<dbReference type="PROSITE" id="PS50835">
    <property type="entry name" value="IG_LIKE"/>
    <property type="match status" value="3"/>
</dbReference>
<dbReference type="RefSeq" id="XP_073999439.1">
    <property type="nucleotide sequence ID" value="XM_074143338.1"/>
</dbReference>
<dbReference type="InterPro" id="IPR000372">
    <property type="entry name" value="LRRNT"/>
</dbReference>
<dbReference type="Pfam" id="PF13927">
    <property type="entry name" value="Ig_3"/>
    <property type="match status" value="1"/>
</dbReference>
<sequence length="922" mass="101566">MRYLILILYLASFARTMEHCHQVCSCLDSYVDCSSRGLQKIPSPLPSWVDTLDLSNNSLKDQEVSTELANYRHLSKLKLDNNFFMSMPIMSPMQELVSVSLSHNMISSFNADFWMNVPNLTTLDVSHNNISKLEKGSFRQNLHLTSLNLNSNRISNITSGSLDSLTKLTCLKLSRNSLTTFHKGLFKLLQNLRTLELNRNSLTKIDGLAFQGLDKLTVLKLRHNSIATLQDGAFWGLHSLRSLKLDHNRIRVVSRGWTYGLAALQELNLGNNEVHAVVEGSWDGCKHLFHLDMSNNRLKEIQTGTFKGLSLLQVLRLDGNMISAISEGAFNSTPSLRVLDLNRNHISWIIEDSSGIFGGLSALNKLGLASNRITSINRNAFSGLINLAELDLTGNFIKTIEENPFIGIPLSSLAVNTSGLVCDCSISWLNRWLEQSGVLVGHLSCAYPASIAGKLLTKVPEEQFLCSESESAKPVITNGPKSVIVADGSHLNLSCSAWSTDNSSLEFRWRRNNGEIPNPYKASVENNTAYLIFDKVSTHHAGVYQCIVSNNFGTDYSTKASLTVLVLPVIVKRPSNTTVRAGSTVRLECSAGGEPPPQVGWQKDGGTEFPAAHERRMHVMPTDDVFYIVNAKPADSGVYSCIARNSAGIVTANATLTVLEAPVLTRKMEDVRASIGRPVVLECIGSGWPRPRLRWWKNGAKLEAGPRHHFASNDQLLIIIDVQAKDEGAYTCEMYNTLGVDKASAQLYLDQPYTPTAEDMTGVIIISVVCCAVGTSAIWVIIIYQTRKRLRPTNGDTPASRKVVAHLDTKSEHSALSKDSGTGDSTKRSSEVIRIETVLTTEYQIECCEGEANEPLLKSDHYSATCCTAFRPANQSRKCHTRLHRPASLPAAHTAEQAVREPLKRPSHSASFSTLFSTHCAI</sequence>
<dbReference type="VEuPathDB" id="VectorBase:RPRC003293"/>
<dbReference type="EMBL" id="ACPB03000096">
    <property type="status" value="NOT_ANNOTATED_CDS"/>
    <property type="molecule type" value="Genomic_DNA"/>
</dbReference>
<organism evidence="16 17">
    <name type="scientific">Rhodnius prolixus</name>
    <name type="common">Triatomid bug</name>
    <dbReference type="NCBI Taxonomy" id="13249"/>
    <lineage>
        <taxon>Eukaryota</taxon>
        <taxon>Metazoa</taxon>
        <taxon>Ecdysozoa</taxon>
        <taxon>Arthropoda</taxon>
        <taxon>Hexapoda</taxon>
        <taxon>Insecta</taxon>
        <taxon>Pterygota</taxon>
        <taxon>Neoptera</taxon>
        <taxon>Paraneoptera</taxon>
        <taxon>Hemiptera</taxon>
        <taxon>Heteroptera</taxon>
        <taxon>Panheteroptera</taxon>
        <taxon>Cimicomorpha</taxon>
        <taxon>Reduviidae</taxon>
        <taxon>Triatominae</taxon>
        <taxon>Rhodnius</taxon>
    </lineage>
</organism>
<dbReference type="Gene3D" id="2.60.40.10">
    <property type="entry name" value="Immunoglobulins"/>
    <property type="match status" value="3"/>
</dbReference>
<dbReference type="FunFam" id="3.80.10.10:FF:001438">
    <property type="entry name" value="Uncharacterized protein"/>
    <property type="match status" value="1"/>
</dbReference>
<comment type="subcellular location">
    <subcellularLocation>
        <location evidence="1">Cell membrane</location>
    </subcellularLocation>
</comment>
<protein>
    <submittedName>
        <fullName evidence="16">Ig-like domain-containing protein</fullName>
    </submittedName>
</protein>
<evidence type="ECO:0000256" key="13">
    <source>
        <dbReference type="SAM" id="Phobius"/>
    </source>
</evidence>
<keyword evidence="7 13" id="KW-1133">Transmembrane helix</keyword>
<dbReference type="InterPro" id="IPR000483">
    <property type="entry name" value="Cys-rich_flank_reg_C"/>
</dbReference>
<evidence type="ECO:0000256" key="11">
    <source>
        <dbReference type="ARBA" id="ARBA00023319"/>
    </source>
</evidence>
<keyword evidence="3" id="KW-0433">Leucine-rich repeat</keyword>
<keyword evidence="6" id="KW-0677">Repeat</keyword>
<accession>T1HGX0</accession>
<evidence type="ECO:0000313" key="17">
    <source>
        <dbReference type="Proteomes" id="UP000015103"/>
    </source>
</evidence>
<dbReference type="FunFam" id="2.60.40.10:FF:000032">
    <property type="entry name" value="palladin isoform X1"/>
    <property type="match status" value="1"/>
</dbReference>
<dbReference type="GO" id="GO:0031012">
    <property type="term" value="C:extracellular matrix"/>
    <property type="evidence" value="ECO:0007669"/>
    <property type="project" value="TreeGrafter"/>
</dbReference>
<dbReference type="SMART" id="SM00409">
    <property type="entry name" value="IG"/>
    <property type="match status" value="3"/>
</dbReference>
<evidence type="ECO:0000256" key="7">
    <source>
        <dbReference type="ARBA" id="ARBA00022989"/>
    </source>
</evidence>
<dbReference type="GO" id="GO:0005615">
    <property type="term" value="C:extracellular space"/>
    <property type="evidence" value="ECO:0007669"/>
    <property type="project" value="TreeGrafter"/>
</dbReference>
<dbReference type="PANTHER" id="PTHR24373:SF396">
    <property type="entry name" value="LEUCINE RICH REPEATS AND IMMUNOGLOBULIN LIKE DOMAINS 1"/>
    <property type="match status" value="1"/>
</dbReference>
<feature type="domain" description="Ig-like" evidence="15">
    <location>
        <begin position="662"/>
        <end position="748"/>
    </location>
</feature>
<name>T1HGX0_RHOPR</name>
<dbReference type="InterPro" id="IPR003591">
    <property type="entry name" value="Leu-rich_rpt_typical-subtyp"/>
</dbReference>
<proteinExistence type="predicted"/>
<evidence type="ECO:0000256" key="9">
    <source>
        <dbReference type="ARBA" id="ARBA00023157"/>
    </source>
</evidence>
<dbReference type="SMART" id="SM00369">
    <property type="entry name" value="LRR_TYP"/>
    <property type="match status" value="13"/>
</dbReference>
<dbReference type="InterPro" id="IPR003598">
    <property type="entry name" value="Ig_sub2"/>
</dbReference>
<evidence type="ECO:0000256" key="6">
    <source>
        <dbReference type="ARBA" id="ARBA00022737"/>
    </source>
</evidence>
<dbReference type="PANTHER" id="PTHR24373">
    <property type="entry name" value="SLIT RELATED LEUCINE-RICH REPEAT NEURONAL PROTEIN"/>
    <property type="match status" value="1"/>
</dbReference>
<keyword evidence="5 14" id="KW-0732">Signal</keyword>
<keyword evidence="11" id="KW-0393">Immunoglobulin domain</keyword>
<dbReference type="InterPro" id="IPR001611">
    <property type="entry name" value="Leu-rich_rpt"/>
</dbReference>
<dbReference type="Pfam" id="PF07679">
    <property type="entry name" value="I-set"/>
    <property type="match status" value="2"/>
</dbReference>
<dbReference type="InterPro" id="IPR013783">
    <property type="entry name" value="Ig-like_fold"/>
</dbReference>
<keyword evidence="4 13" id="KW-0812">Transmembrane</keyword>
<evidence type="ECO:0000256" key="2">
    <source>
        <dbReference type="ARBA" id="ARBA00022475"/>
    </source>
</evidence>
<dbReference type="AlphaFoldDB" id="T1HGX0"/>
<dbReference type="InterPro" id="IPR032675">
    <property type="entry name" value="LRR_dom_sf"/>
</dbReference>
<reference evidence="16" key="1">
    <citation type="submission" date="2015-05" db="UniProtKB">
        <authorList>
            <consortium name="EnsemblMetazoa"/>
        </authorList>
    </citation>
    <scope>IDENTIFICATION</scope>
</reference>
<dbReference type="GeneID" id="141461898"/>
<feature type="region of interest" description="Disordered" evidence="12">
    <location>
        <begin position="808"/>
        <end position="829"/>
    </location>
</feature>
<dbReference type="Pfam" id="PF13855">
    <property type="entry name" value="LRR_8"/>
    <property type="match status" value="4"/>
</dbReference>
<feature type="domain" description="Ig-like" evidence="15">
    <location>
        <begin position="568"/>
        <end position="657"/>
    </location>
</feature>
<evidence type="ECO:0000313" key="16">
    <source>
        <dbReference type="EnsemblMetazoa" id="RPRC003293-PA"/>
    </source>
</evidence>
<evidence type="ECO:0000256" key="8">
    <source>
        <dbReference type="ARBA" id="ARBA00023136"/>
    </source>
</evidence>
<dbReference type="Proteomes" id="UP000015103">
    <property type="component" value="Unassembled WGS sequence"/>
</dbReference>
<evidence type="ECO:0000256" key="5">
    <source>
        <dbReference type="ARBA" id="ARBA00022729"/>
    </source>
</evidence>
<dbReference type="Gene3D" id="3.80.10.10">
    <property type="entry name" value="Ribonuclease Inhibitor"/>
    <property type="match status" value="4"/>
</dbReference>
<evidence type="ECO:0000256" key="10">
    <source>
        <dbReference type="ARBA" id="ARBA00023180"/>
    </source>
</evidence>
<evidence type="ECO:0000256" key="12">
    <source>
        <dbReference type="SAM" id="MobiDB-lite"/>
    </source>
</evidence>
<keyword evidence="9" id="KW-1015">Disulfide bond</keyword>
<feature type="signal peptide" evidence="14">
    <location>
        <begin position="1"/>
        <end position="16"/>
    </location>
</feature>
<dbReference type="EnsemblMetazoa" id="RPRC003293-RA">
    <property type="protein sequence ID" value="RPRC003293-PA"/>
    <property type="gene ID" value="RPRC003293"/>
</dbReference>
<dbReference type="eggNOG" id="KOG4194">
    <property type="taxonomic scope" value="Eukaryota"/>
</dbReference>
<keyword evidence="2" id="KW-1003">Cell membrane</keyword>
<dbReference type="SMART" id="SM00408">
    <property type="entry name" value="IGc2"/>
    <property type="match status" value="3"/>
</dbReference>
<dbReference type="InterPro" id="IPR050328">
    <property type="entry name" value="Dev_Immune_Receptor"/>
</dbReference>